<name>W2SWS2_NECAM</name>
<proteinExistence type="predicted"/>
<organism evidence="1 2">
    <name type="scientific">Necator americanus</name>
    <name type="common">Human hookworm</name>
    <dbReference type="NCBI Taxonomy" id="51031"/>
    <lineage>
        <taxon>Eukaryota</taxon>
        <taxon>Metazoa</taxon>
        <taxon>Ecdysozoa</taxon>
        <taxon>Nematoda</taxon>
        <taxon>Chromadorea</taxon>
        <taxon>Rhabditida</taxon>
        <taxon>Rhabditina</taxon>
        <taxon>Rhabditomorpha</taxon>
        <taxon>Strongyloidea</taxon>
        <taxon>Ancylostomatidae</taxon>
        <taxon>Bunostominae</taxon>
        <taxon>Necator</taxon>
    </lineage>
</organism>
<dbReference type="EMBL" id="KI660398">
    <property type="protein sequence ID" value="ETN73958.1"/>
    <property type="molecule type" value="Genomic_DNA"/>
</dbReference>
<dbReference type="KEGG" id="nai:NECAME_04179"/>
<accession>W2SWS2</accession>
<gene>
    <name evidence="1" type="ORF">NECAME_04179</name>
</gene>
<evidence type="ECO:0000313" key="2">
    <source>
        <dbReference type="Proteomes" id="UP000053676"/>
    </source>
</evidence>
<protein>
    <submittedName>
        <fullName evidence="1">Uncharacterized protein</fullName>
    </submittedName>
</protein>
<dbReference type="Proteomes" id="UP000053676">
    <property type="component" value="Unassembled WGS sequence"/>
</dbReference>
<keyword evidence="2" id="KW-1185">Reference proteome</keyword>
<reference evidence="2" key="1">
    <citation type="journal article" date="2014" name="Nat. Genet.">
        <title>Genome of the human hookworm Necator americanus.</title>
        <authorList>
            <person name="Tang Y.T."/>
            <person name="Gao X."/>
            <person name="Rosa B.A."/>
            <person name="Abubucker S."/>
            <person name="Hallsworth-Pepin K."/>
            <person name="Martin J."/>
            <person name="Tyagi R."/>
            <person name="Heizer E."/>
            <person name="Zhang X."/>
            <person name="Bhonagiri-Palsikar V."/>
            <person name="Minx P."/>
            <person name="Warren W.C."/>
            <person name="Wang Q."/>
            <person name="Zhan B."/>
            <person name="Hotez P.J."/>
            <person name="Sternberg P.W."/>
            <person name="Dougall A."/>
            <person name="Gaze S.T."/>
            <person name="Mulvenna J."/>
            <person name="Sotillo J."/>
            <person name="Ranganathan S."/>
            <person name="Rabelo E.M."/>
            <person name="Wilson R.K."/>
            <person name="Felgner P.L."/>
            <person name="Bethony J."/>
            <person name="Hawdon J.M."/>
            <person name="Gasser R.B."/>
            <person name="Loukas A."/>
            <person name="Mitreva M."/>
        </authorList>
    </citation>
    <scope>NUCLEOTIDE SEQUENCE [LARGE SCALE GENOMIC DNA]</scope>
</reference>
<evidence type="ECO:0000313" key="1">
    <source>
        <dbReference type="EMBL" id="ETN73958.1"/>
    </source>
</evidence>
<dbReference type="AlphaFoldDB" id="W2SWS2"/>
<sequence length="60" mass="6868">MNTAGDAVCWVKKKFKKTDVWLGYYYGLQPLFDGFHDSFLARDSETSIRTIKSQNYLGVG</sequence>